<accession>A0A6M8HL30</accession>
<dbReference type="Pfam" id="PF00389">
    <property type="entry name" value="2-Hacid_dh"/>
    <property type="match status" value="1"/>
</dbReference>
<sequence length="337" mass="36750">MNKPLIVVVDPQHPERDIEHALCGSDFDLEFMPYDLAPGTALPDAVYARADAWLNYRGRHRLSDDILAKMTRCRIIVTSGVGYDHIDIVAAARRGIPVCNVPDYGTTEVADHALALLLSLTRGIASYDATLREAGGWAALGMPTVRRLRGLRFGIVGLGRIGVATARRASGFDMQVRFFDPHLPPGAELAVGYRRHISLHDLMADSDIVSLHTPLTPDTRGMIDADALAALPPDAILINTSRGGVVDLDAIANALRGGRLQAAGLDVLPTEPPDYGHPLLRAWREGEDWIRNRLIITPHSAFYAPESIADKRRLTTSTAIDFLRTGALRACLNQHLV</sequence>
<evidence type="ECO:0000256" key="4">
    <source>
        <dbReference type="RuleBase" id="RU003719"/>
    </source>
</evidence>
<dbReference type="GO" id="GO:0003714">
    <property type="term" value="F:transcription corepressor activity"/>
    <property type="evidence" value="ECO:0007669"/>
    <property type="project" value="InterPro"/>
</dbReference>
<evidence type="ECO:0000313" key="7">
    <source>
        <dbReference type="EMBL" id="QKE88845.1"/>
    </source>
</evidence>
<dbReference type="InterPro" id="IPR043322">
    <property type="entry name" value="CtBP"/>
</dbReference>
<dbReference type="KEGG" id="lck:HN018_01155"/>
<dbReference type="EMBL" id="CP053708">
    <property type="protein sequence ID" value="QKE88845.1"/>
    <property type="molecule type" value="Genomic_DNA"/>
</dbReference>
<dbReference type="InterPro" id="IPR006140">
    <property type="entry name" value="D-isomer_DH_NAD-bd"/>
</dbReference>
<proteinExistence type="inferred from homology"/>
<evidence type="ECO:0000259" key="6">
    <source>
        <dbReference type="Pfam" id="PF02826"/>
    </source>
</evidence>
<organism evidence="7 8">
    <name type="scientific">Lichenicola cladoniae</name>
    <dbReference type="NCBI Taxonomy" id="1484109"/>
    <lineage>
        <taxon>Bacteria</taxon>
        <taxon>Pseudomonadati</taxon>
        <taxon>Pseudomonadota</taxon>
        <taxon>Alphaproteobacteria</taxon>
        <taxon>Acetobacterales</taxon>
        <taxon>Acetobacteraceae</taxon>
        <taxon>Lichenicola</taxon>
    </lineage>
</organism>
<evidence type="ECO:0000256" key="1">
    <source>
        <dbReference type="ARBA" id="ARBA00005854"/>
    </source>
</evidence>
<comment type="similarity">
    <text evidence="1 4">Belongs to the D-isomer specific 2-hydroxyacid dehydrogenase family.</text>
</comment>
<keyword evidence="8" id="KW-1185">Reference proteome</keyword>
<evidence type="ECO:0000313" key="8">
    <source>
        <dbReference type="Proteomes" id="UP000500767"/>
    </source>
</evidence>
<protein>
    <submittedName>
        <fullName evidence="7">C-terminal binding protein</fullName>
    </submittedName>
</protein>
<feature type="domain" description="D-isomer specific 2-hydroxyacid dehydrogenase catalytic" evidence="5">
    <location>
        <begin position="54"/>
        <end position="333"/>
    </location>
</feature>
<evidence type="ECO:0000256" key="2">
    <source>
        <dbReference type="ARBA" id="ARBA00023002"/>
    </source>
</evidence>
<dbReference type="GO" id="GO:0051287">
    <property type="term" value="F:NAD binding"/>
    <property type="evidence" value="ECO:0007669"/>
    <property type="project" value="InterPro"/>
</dbReference>
<dbReference type="SUPFAM" id="SSF51735">
    <property type="entry name" value="NAD(P)-binding Rossmann-fold domains"/>
    <property type="match status" value="1"/>
</dbReference>
<gene>
    <name evidence="7" type="ORF">HN018_01155</name>
</gene>
<evidence type="ECO:0000259" key="5">
    <source>
        <dbReference type="Pfam" id="PF00389"/>
    </source>
</evidence>
<dbReference type="InterPro" id="IPR036291">
    <property type="entry name" value="NAD(P)-bd_dom_sf"/>
</dbReference>
<dbReference type="InterPro" id="IPR050418">
    <property type="entry name" value="D-iso_2-hydroxyacid_DH_PdxB"/>
</dbReference>
<dbReference type="InterPro" id="IPR006139">
    <property type="entry name" value="D-isomer_2_OHA_DH_cat_dom"/>
</dbReference>
<dbReference type="InterPro" id="IPR029753">
    <property type="entry name" value="D-isomer_DH_CS"/>
</dbReference>
<keyword evidence="2 4" id="KW-0560">Oxidoreductase</keyword>
<dbReference type="Gene3D" id="3.40.50.720">
    <property type="entry name" value="NAD(P)-binding Rossmann-like Domain"/>
    <property type="match status" value="2"/>
</dbReference>
<dbReference type="PANTHER" id="PTHR43761:SF1">
    <property type="entry name" value="D-ISOMER SPECIFIC 2-HYDROXYACID DEHYDROGENASE CATALYTIC DOMAIN-CONTAINING PROTEIN-RELATED"/>
    <property type="match status" value="1"/>
</dbReference>
<dbReference type="PANTHER" id="PTHR43761">
    <property type="entry name" value="D-ISOMER SPECIFIC 2-HYDROXYACID DEHYDROGENASE FAMILY PROTEIN (AFU_ORTHOLOGUE AFUA_1G13630)"/>
    <property type="match status" value="1"/>
</dbReference>
<keyword evidence="3" id="KW-0520">NAD</keyword>
<dbReference type="Pfam" id="PF02826">
    <property type="entry name" value="2-Hacid_dh_C"/>
    <property type="match status" value="1"/>
</dbReference>
<dbReference type="RefSeq" id="WP_171832808.1">
    <property type="nucleotide sequence ID" value="NZ_CP053708.1"/>
</dbReference>
<reference evidence="7 8" key="1">
    <citation type="journal article" date="2014" name="World J. Microbiol. Biotechnol.">
        <title>Biodiversity and physiological characteristics of Antarctic and Arctic lichens-associated bacteria.</title>
        <authorList>
            <person name="Lee Y.M."/>
            <person name="Kim E.H."/>
            <person name="Lee H.K."/>
            <person name="Hong S.G."/>
        </authorList>
    </citation>
    <scope>NUCLEOTIDE SEQUENCE [LARGE SCALE GENOMIC DNA]</scope>
    <source>
        <strain evidence="7 8">PAMC 26569</strain>
    </source>
</reference>
<dbReference type="SUPFAM" id="SSF52283">
    <property type="entry name" value="Formate/glycerate dehydrogenase catalytic domain-like"/>
    <property type="match status" value="1"/>
</dbReference>
<feature type="domain" description="D-isomer specific 2-hydroxyacid dehydrogenase NAD-binding" evidence="6">
    <location>
        <begin position="114"/>
        <end position="301"/>
    </location>
</feature>
<dbReference type="Proteomes" id="UP000500767">
    <property type="component" value="Chromosome"/>
</dbReference>
<dbReference type="GO" id="GO:0016616">
    <property type="term" value="F:oxidoreductase activity, acting on the CH-OH group of donors, NAD or NADP as acceptor"/>
    <property type="evidence" value="ECO:0007669"/>
    <property type="project" value="InterPro"/>
</dbReference>
<dbReference type="PROSITE" id="PS00671">
    <property type="entry name" value="D_2_HYDROXYACID_DH_3"/>
    <property type="match status" value="1"/>
</dbReference>
<evidence type="ECO:0000256" key="3">
    <source>
        <dbReference type="ARBA" id="ARBA00023027"/>
    </source>
</evidence>
<dbReference type="CDD" id="cd05299">
    <property type="entry name" value="CtBP_dh"/>
    <property type="match status" value="1"/>
</dbReference>
<name>A0A6M8HL30_9PROT</name>
<dbReference type="AlphaFoldDB" id="A0A6M8HL30"/>